<dbReference type="Gene3D" id="3.40.50.720">
    <property type="entry name" value="NAD(P)-binding Rossmann-like Domain"/>
    <property type="match status" value="1"/>
</dbReference>
<organism evidence="3 4">
    <name type="scientific">Solirubrobacter phytolaccae</name>
    <dbReference type="NCBI Taxonomy" id="1404360"/>
    <lineage>
        <taxon>Bacteria</taxon>
        <taxon>Bacillati</taxon>
        <taxon>Actinomycetota</taxon>
        <taxon>Thermoleophilia</taxon>
        <taxon>Solirubrobacterales</taxon>
        <taxon>Solirubrobacteraceae</taxon>
        <taxon>Solirubrobacter</taxon>
    </lineage>
</organism>
<accession>A0A9X3NNJ0</accession>
<evidence type="ECO:0000256" key="2">
    <source>
        <dbReference type="ARBA" id="ARBA00023002"/>
    </source>
</evidence>
<dbReference type="PRINTS" id="PR00081">
    <property type="entry name" value="GDHRDH"/>
</dbReference>
<evidence type="ECO:0000313" key="3">
    <source>
        <dbReference type="EMBL" id="MDA0184677.1"/>
    </source>
</evidence>
<dbReference type="EMBL" id="JAPDDP010000083">
    <property type="protein sequence ID" value="MDA0184677.1"/>
    <property type="molecule type" value="Genomic_DNA"/>
</dbReference>
<reference evidence="3" key="1">
    <citation type="submission" date="2022-10" db="EMBL/GenBank/DDBJ databases">
        <title>The WGS of Solirubrobacter phytolaccae KCTC 29190.</title>
        <authorList>
            <person name="Jiang Z."/>
        </authorList>
    </citation>
    <scope>NUCLEOTIDE SEQUENCE</scope>
    <source>
        <strain evidence="3">KCTC 29190</strain>
    </source>
</reference>
<keyword evidence="4" id="KW-1185">Reference proteome</keyword>
<dbReference type="InterPro" id="IPR002347">
    <property type="entry name" value="SDR_fam"/>
</dbReference>
<dbReference type="GO" id="GO:0016491">
    <property type="term" value="F:oxidoreductase activity"/>
    <property type="evidence" value="ECO:0007669"/>
    <property type="project" value="UniProtKB-KW"/>
</dbReference>
<dbReference type="SUPFAM" id="SSF51735">
    <property type="entry name" value="NAD(P)-binding Rossmann-fold domains"/>
    <property type="match status" value="1"/>
</dbReference>
<dbReference type="PANTHER" id="PTHR43639">
    <property type="entry name" value="OXIDOREDUCTASE, SHORT-CHAIN DEHYDROGENASE/REDUCTASE FAMILY (AFU_ORTHOLOGUE AFUA_5G02870)"/>
    <property type="match status" value="1"/>
</dbReference>
<comment type="caution">
    <text evidence="3">The sequence shown here is derived from an EMBL/GenBank/DDBJ whole genome shotgun (WGS) entry which is preliminary data.</text>
</comment>
<dbReference type="AlphaFoldDB" id="A0A9X3NNJ0"/>
<gene>
    <name evidence="3" type="ORF">OJ997_30525</name>
</gene>
<dbReference type="Proteomes" id="UP001147653">
    <property type="component" value="Unassembled WGS sequence"/>
</dbReference>
<dbReference type="InterPro" id="IPR036291">
    <property type="entry name" value="NAD(P)-bd_dom_sf"/>
</dbReference>
<dbReference type="FunFam" id="3.40.50.720:FF:000084">
    <property type="entry name" value="Short-chain dehydrogenase reductase"/>
    <property type="match status" value="1"/>
</dbReference>
<keyword evidence="2" id="KW-0560">Oxidoreductase</keyword>
<name>A0A9X3NNJ0_9ACTN</name>
<sequence length="245" mass="24626">MQSNRLKGKTALITGATSNIGRAIALAFGEEGAQVVVSGRDAARGAEVAAASGGRFIAADLDGSPAASETLAHAAADALGGRIDILVNSAATYPSSADVVIDEGWFDRMFAVNVKAPHFLIEAVAPRMAERGGGAIVNLGSWVARLGVPSPVYTGTKGAVESMTRAYSALYGPQGVRVNAISPGVIQEPGNPSAVMMRGTPAADLGTPEAIAPAAVYLASDESAFVHGVVLDVDGGRTGVAVVAA</sequence>
<comment type="similarity">
    <text evidence="1">Belongs to the short-chain dehydrogenases/reductases (SDR) family.</text>
</comment>
<dbReference type="CDD" id="cd05233">
    <property type="entry name" value="SDR_c"/>
    <property type="match status" value="1"/>
</dbReference>
<evidence type="ECO:0000256" key="1">
    <source>
        <dbReference type="ARBA" id="ARBA00006484"/>
    </source>
</evidence>
<protein>
    <submittedName>
        <fullName evidence="3">SDR family oxidoreductase</fullName>
    </submittedName>
</protein>
<dbReference type="RefSeq" id="WP_270029131.1">
    <property type="nucleotide sequence ID" value="NZ_JAPDDP010000083.1"/>
</dbReference>
<evidence type="ECO:0000313" key="4">
    <source>
        <dbReference type="Proteomes" id="UP001147653"/>
    </source>
</evidence>
<dbReference type="PANTHER" id="PTHR43639:SF1">
    <property type="entry name" value="SHORT-CHAIN DEHYDROGENASE_REDUCTASE FAMILY PROTEIN"/>
    <property type="match status" value="1"/>
</dbReference>
<dbReference type="Pfam" id="PF13561">
    <property type="entry name" value="adh_short_C2"/>
    <property type="match status" value="1"/>
</dbReference>
<dbReference type="PRINTS" id="PR00080">
    <property type="entry name" value="SDRFAMILY"/>
</dbReference>
<proteinExistence type="inferred from homology"/>